<proteinExistence type="predicted"/>
<dbReference type="InterPro" id="IPR046960">
    <property type="entry name" value="PPR_At4g14850-like_plant"/>
</dbReference>
<organism evidence="1 2">
    <name type="scientific">Nepenthes gracilis</name>
    <name type="common">Slender pitcher plant</name>
    <dbReference type="NCBI Taxonomy" id="150966"/>
    <lineage>
        <taxon>Eukaryota</taxon>
        <taxon>Viridiplantae</taxon>
        <taxon>Streptophyta</taxon>
        <taxon>Embryophyta</taxon>
        <taxon>Tracheophyta</taxon>
        <taxon>Spermatophyta</taxon>
        <taxon>Magnoliopsida</taxon>
        <taxon>eudicotyledons</taxon>
        <taxon>Gunneridae</taxon>
        <taxon>Pentapetalae</taxon>
        <taxon>Caryophyllales</taxon>
        <taxon>Nepenthaceae</taxon>
        <taxon>Nepenthes</taxon>
    </lineage>
</organism>
<dbReference type="PANTHER" id="PTHR47926">
    <property type="entry name" value="PENTATRICOPEPTIDE REPEAT-CONTAINING PROTEIN"/>
    <property type="match status" value="1"/>
</dbReference>
<reference evidence="1" key="1">
    <citation type="submission" date="2023-05" db="EMBL/GenBank/DDBJ databases">
        <title>Nepenthes gracilis genome sequencing.</title>
        <authorList>
            <person name="Fukushima K."/>
        </authorList>
    </citation>
    <scope>NUCLEOTIDE SEQUENCE</scope>
    <source>
        <strain evidence="1">SING2019-196</strain>
    </source>
</reference>
<dbReference type="EMBL" id="BSYO01000001">
    <property type="protein sequence ID" value="GMG98326.1"/>
    <property type="molecule type" value="Genomic_DNA"/>
</dbReference>
<dbReference type="Proteomes" id="UP001279734">
    <property type="component" value="Unassembled WGS sequence"/>
</dbReference>
<keyword evidence="2" id="KW-1185">Reference proteome</keyword>
<name>A0AAD3P605_NEPGR</name>
<dbReference type="AlphaFoldDB" id="A0AAD3P605"/>
<sequence length="81" mass="8863">MELVHGIVPRVIGYSCMIDVLGCAGLFEEAMKLIEKGHLAHRWLYLGHADHSDINLAKMAANCLLELVLMNLGAYALLSIA</sequence>
<dbReference type="GO" id="GO:0009451">
    <property type="term" value="P:RNA modification"/>
    <property type="evidence" value="ECO:0007669"/>
    <property type="project" value="InterPro"/>
</dbReference>
<protein>
    <submittedName>
        <fullName evidence="1">Uncharacterized protein</fullName>
    </submittedName>
</protein>
<dbReference type="GO" id="GO:0003723">
    <property type="term" value="F:RNA binding"/>
    <property type="evidence" value="ECO:0007669"/>
    <property type="project" value="InterPro"/>
</dbReference>
<comment type="caution">
    <text evidence="1">The sequence shown here is derived from an EMBL/GenBank/DDBJ whole genome shotgun (WGS) entry which is preliminary data.</text>
</comment>
<gene>
    <name evidence="1" type="ORF">Nepgr_000166</name>
</gene>
<evidence type="ECO:0000313" key="1">
    <source>
        <dbReference type="EMBL" id="GMG98326.1"/>
    </source>
</evidence>
<accession>A0AAD3P605</accession>
<evidence type="ECO:0000313" key="2">
    <source>
        <dbReference type="Proteomes" id="UP001279734"/>
    </source>
</evidence>